<accession>A0A1A7Z7D2</accession>
<feature type="non-terminal residue" evidence="1">
    <location>
        <position position="64"/>
    </location>
</feature>
<dbReference type="EMBL" id="HADX01015808">
    <property type="protein sequence ID" value="SBP38040.1"/>
    <property type="molecule type" value="Transcribed_RNA"/>
</dbReference>
<protein>
    <submittedName>
        <fullName evidence="1">Uncharacterized protein</fullName>
    </submittedName>
</protein>
<gene>
    <name evidence="1" type="primary">Nfu_g_1_008875</name>
</gene>
<reference evidence="1" key="2">
    <citation type="submission" date="2016-06" db="EMBL/GenBank/DDBJ databases">
        <title>The genome of a short-lived fish provides insights into sex chromosome evolution and the genetic control of aging.</title>
        <authorList>
            <person name="Reichwald K."/>
            <person name="Felder M."/>
            <person name="Petzold A."/>
            <person name="Koch P."/>
            <person name="Groth M."/>
            <person name="Platzer M."/>
        </authorList>
    </citation>
    <scope>NUCLEOTIDE SEQUENCE</scope>
    <source>
        <tissue evidence="1">Brain</tissue>
    </source>
</reference>
<reference evidence="1" key="1">
    <citation type="submission" date="2016-05" db="EMBL/GenBank/DDBJ databases">
        <authorList>
            <person name="Lavstsen T."/>
            <person name="Jespersen J.S."/>
        </authorList>
    </citation>
    <scope>NUCLEOTIDE SEQUENCE</scope>
    <source>
        <tissue evidence="1">Brain</tissue>
    </source>
</reference>
<organism evidence="1">
    <name type="scientific">Iconisemion striatum</name>
    <dbReference type="NCBI Taxonomy" id="60296"/>
    <lineage>
        <taxon>Eukaryota</taxon>
        <taxon>Metazoa</taxon>
        <taxon>Chordata</taxon>
        <taxon>Craniata</taxon>
        <taxon>Vertebrata</taxon>
        <taxon>Euteleostomi</taxon>
        <taxon>Actinopterygii</taxon>
        <taxon>Neopterygii</taxon>
        <taxon>Teleostei</taxon>
        <taxon>Neoteleostei</taxon>
        <taxon>Acanthomorphata</taxon>
        <taxon>Ovalentaria</taxon>
        <taxon>Atherinomorphae</taxon>
        <taxon>Cyprinodontiformes</taxon>
        <taxon>Nothobranchiidae</taxon>
        <taxon>Iconisemion</taxon>
    </lineage>
</organism>
<proteinExistence type="predicted"/>
<name>A0A1A7Z7D2_9TELE</name>
<sequence>RRINPLWLKKTKINKLKCVLVSSPLFNHTISSFWEPTEHAAWWAHHPLKQVISSTDEEDKKSAA</sequence>
<evidence type="ECO:0000313" key="1">
    <source>
        <dbReference type="EMBL" id="SBP38040.1"/>
    </source>
</evidence>
<feature type="non-terminal residue" evidence="1">
    <location>
        <position position="1"/>
    </location>
</feature>
<dbReference type="AlphaFoldDB" id="A0A1A7Z7D2"/>